<feature type="compositionally biased region" description="Basic and acidic residues" evidence="10">
    <location>
        <begin position="301"/>
        <end position="314"/>
    </location>
</feature>
<accession>A0A8D8X0Q3</accession>
<feature type="compositionally biased region" description="Polar residues" evidence="10">
    <location>
        <begin position="371"/>
        <end position="385"/>
    </location>
</feature>
<evidence type="ECO:0000256" key="5">
    <source>
        <dbReference type="ARBA" id="ARBA00022917"/>
    </source>
</evidence>
<evidence type="ECO:0000256" key="6">
    <source>
        <dbReference type="ARBA" id="ARBA00044147"/>
    </source>
</evidence>
<dbReference type="InterPro" id="IPR037171">
    <property type="entry name" value="NagB/RpiA_transferase-like"/>
</dbReference>
<feature type="compositionally biased region" description="Low complexity" evidence="10">
    <location>
        <begin position="411"/>
        <end position="422"/>
    </location>
</feature>
<comment type="subunit">
    <text evidence="8">Component of the translation initiation factor 2B (eIF2B) complex which is a heterodecamer of two sets of five different subunits: alpha, beta, gamma, delta and epsilon. Subunits alpha, beta and delta comprise a regulatory subcomplex and subunits epsilon and gamma comprise a catalytic subcomplex. Within the complex, the hexameric regulatory complex resides at the center, with the two heterodimeric catalytic subcomplexes bound on opposite sides.</text>
</comment>
<feature type="compositionally biased region" description="Basic and acidic residues" evidence="10">
    <location>
        <begin position="353"/>
        <end position="369"/>
    </location>
</feature>
<reference evidence="11" key="1">
    <citation type="submission" date="2021-05" db="EMBL/GenBank/DDBJ databases">
        <authorList>
            <person name="Alioto T."/>
            <person name="Alioto T."/>
            <person name="Gomez Garrido J."/>
        </authorList>
    </citation>
    <scope>NUCLEOTIDE SEQUENCE</scope>
</reference>
<dbReference type="GO" id="GO:0003743">
    <property type="term" value="F:translation initiation factor activity"/>
    <property type="evidence" value="ECO:0007669"/>
    <property type="project" value="UniProtKB-KW"/>
</dbReference>
<feature type="compositionally biased region" description="Polar residues" evidence="10">
    <location>
        <begin position="237"/>
        <end position="250"/>
    </location>
</feature>
<name>A0A8D8X0Q3_9HEMI</name>
<keyword evidence="5" id="KW-0648">Protein biosynthesis</keyword>
<dbReference type="PANTHER" id="PTHR10233">
    <property type="entry name" value="TRANSLATION INITIATION FACTOR EIF-2B"/>
    <property type="match status" value="1"/>
</dbReference>
<comment type="similarity">
    <text evidence="2 9">Belongs to the eIF-2B alpha/beta/delta subunits family.</text>
</comment>
<evidence type="ECO:0000256" key="7">
    <source>
        <dbReference type="ARBA" id="ARBA00044356"/>
    </source>
</evidence>
<comment type="subcellular location">
    <subcellularLocation>
        <location evidence="1">Cytoplasm</location>
        <location evidence="1">Cytosol</location>
    </subcellularLocation>
</comment>
<dbReference type="SUPFAM" id="SSF100950">
    <property type="entry name" value="NagB/RpiA/CoA transferase-like"/>
    <property type="match status" value="1"/>
</dbReference>
<dbReference type="GO" id="GO:0005829">
    <property type="term" value="C:cytosol"/>
    <property type="evidence" value="ECO:0007669"/>
    <property type="project" value="UniProtKB-SubCell"/>
</dbReference>
<feature type="compositionally biased region" description="Basic residues" evidence="10">
    <location>
        <begin position="16"/>
        <end position="27"/>
    </location>
</feature>
<feature type="region of interest" description="Disordered" evidence="10">
    <location>
        <begin position="194"/>
        <end position="250"/>
    </location>
</feature>
<dbReference type="InterPro" id="IPR000649">
    <property type="entry name" value="IF-2B-related"/>
</dbReference>
<keyword evidence="3" id="KW-0963">Cytoplasm</keyword>
<evidence type="ECO:0000256" key="8">
    <source>
        <dbReference type="ARBA" id="ARBA00046432"/>
    </source>
</evidence>
<dbReference type="EMBL" id="HBUF01242705">
    <property type="protein sequence ID" value="CAG6677509.1"/>
    <property type="molecule type" value="Transcribed_RNA"/>
</dbReference>
<keyword evidence="4 11" id="KW-0396">Initiation factor</keyword>
<evidence type="ECO:0000256" key="1">
    <source>
        <dbReference type="ARBA" id="ARBA00004514"/>
    </source>
</evidence>
<evidence type="ECO:0000313" key="11">
    <source>
        <dbReference type="EMBL" id="CAG6677509.1"/>
    </source>
</evidence>
<organism evidence="11">
    <name type="scientific">Cacopsylla melanoneura</name>
    <dbReference type="NCBI Taxonomy" id="428564"/>
    <lineage>
        <taxon>Eukaryota</taxon>
        <taxon>Metazoa</taxon>
        <taxon>Ecdysozoa</taxon>
        <taxon>Arthropoda</taxon>
        <taxon>Hexapoda</taxon>
        <taxon>Insecta</taxon>
        <taxon>Pterygota</taxon>
        <taxon>Neoptera</taxon>
        <taxon>Paraneoptera</taxon>
        <taxon>Hemiptera</taxon>
        <taxon>Sternorrhyncha</taxon>
        <taxon>Psylloidea</taxon>
        <taxon>Psyllidae</taxon>
        <taxon>Psyllinae</taxon>
        <taxon>Cacopsylla</taxon>
    </lineage>
</organism>
<dbReference type="PANTHER" id="PTHR10233:SF14">
    <property type="entry name" value="TRANSLATION INITIATION FACTOR EIF-2B SUBUNIT DELTA"/>
    <property type="match status" value="1"/>
</dbReference>
<evidence type="ECO:0000256" key="3">
    <source>
        <dbReference type="ARBA" id="ARBA00022490"/>
    </source>
</evidence>
<protein>
    <recommendedName>
        <fullName evidence="6">Translation initiation factor eIF2B subunit delta</fullName>
    </recommendedName>
    <alternativeName>
        <fullName evidence="7">eIF2B GDP-GTP exchange factor subunit delta</fullName>
    </alternativeName>
</protein>
<dbReference type="InterPro" id="IPR042529">
    <property type="entry name" value="IF_2B-like_C"/>
</dbReference>
<feature type="compositionally biased region" description="Basic and acidic residues" evidence="10">
    <location>
        <begin position="389"/>
        <end position="410"/>
    </location>
</feature>
<dbReference type="AlphaFoldDB" id="A0A8D8X0Q3"/>
<evidence type="ECO:0000256" key="4">
    <source>
        <dbReference type="ARBA" id="ARBA00022540"/>
    </source>
</evidence>
<evidence type="ECO:0000256" key="2">
    <source>
        <dbReference type="ARBA" id="ARBA00007251"/>
    </source>
</evidence>
<evidence type="ECO:0000256" key="10">
    <source>
        <dbReference type="SAM" id="MobiDB-lite"/>
    </source>
</evidence>
<sequence length="829" mass="90037">MNQDLPSVEGTIKLSKSQKRKNRKKTKAAQQKTLLPCGNPENICNTVKFSTNQKHSEPCETSNKLVKNREKSNTLVKNSACEKSNNAQRIGVNSAASEIGFQEVNLCYECSSPGPVNSKGLLSNAALNDYHTVCQVSQQEVKHFFDAKGIYTYSSKPLSAGSKEIPLYSATGPSSCKAPVFLSCAEQLIYTTSPSTQSPLQPIPTSSSNKVSPLPTQIVPNSTQVKPRKDPYVPESIPTSPSCQQPILTSSSNKVCPLSSQIAPNSTQDSISLSIPSLASSISPSSTVVNIMSDKNNSSELSRDLVKAQREAKKAAKLAAKQKSKQKAQGGDSDPVEQVEQTSAAEPATSPKPKVDENKAAPSEQEKSKPVQPSNNAVKQPSNKPTAVENKENIKSETSKAQLKAERRAIQEQQRQAKAAAAQGGGKSKPNEKSAKSIKTEDKVKPASEKPLKPEVLKSKDSNATTIVNKKKIGESAGVKTAAATTLVHKVKLFNHLYRDNLSITQPSEVHPAIFRLGVQYATGVIRGSNARCVALLNGIKQMVFDYTTPSEKEYSRGFEERLGPAMTYLNKCRPHSISMLNAVKHFKSHLTQLPNDITDTQARLKLKEVIETYIDEQVDKAGEAICMFLNNKLGNDDVILTYGCSSLVEKVLVDAHKKGTKFRVIVVDGSPWFEGKEMLRRMIKHRIDCSYVLLSAVSYIMREVSKVIIGAHALLSNGAVMSRAGTAQVSLVARAFNVPVLAACETHKFCERVQTDSLVFNELGDPDEMISSKSSAAKNWKSLAHLTPLSLTYDITPSHLVTAVITELAIVPCTSVPVVLRVKPTESQ</sequence>
<proteinExistence type="inferred from homology"/>
<dbReference type="Gene3D" id="3.40.50.10470">
    <property type="entry name" value="Translation initiation factor eif-2b, domain 2"/>
    <property type="match status" value="1"/>
</dbReference>
<feature type="compositionally biased region" description="Basic and acidic residues" evidence="10">
    <location>
        <begin position="429"/>
        <end position="457"/>
    </location>
</feature>
<feature type="region of interest" description="Disordered" evidence="10">
    <location>
        <begin position="293"/>
        <end position="457"/>
    </location>
</feature>
<dbReference type="Pfam" id="PF01008">
    <property type="entry name" value="IF-2B"/>
    <property type="match status" value="1"/>
</dbReference>
<feature type="compositionally biased region" description="Polar residues" evidence="10">
    <location>
        <begin position="194"/>
        <end position="225"/>
    </location>
</feature>
<evidence type="ECO:0000256" key="9">
    <source>
        <dbReference type="RuleBase" id="RU003814"/>
    </source>
</evidence>
<feature type="region of interest" description="Disordered" evidence="10">
    <location>
        <begin position="1"/>
        <end position="32"/>
    </location>
</feature>